<dbReference type="EMBL" id="KL987088">
    <property type="protein sequence ID" value="KFK22638.1"/>
    <property type="molecule type" value="Genomic_DNA"/>
</dbReference>
<reference evidence="2" key="1">
    <citation type="journal article" date="2015" name="Nat. Plants">
        <title>Genome expansion of Arabis alpina linked with retrotransposition and reduced symmetric DNA methylation.</title>
        <authorList>
            <person name="Willing E.M."/>
            <person name="Rawat V."/>
            <person name="Mandakova T."/>
            <person name="Maumus F."/>
            <person name="James G.V."/>
            <person name="Nordstroem K.J."/>
            <person name="Becker C."/>
            <person name="Warthmann N."/>
            <person name="Chica C."/>
            <person name="Szarzynska B."/>
            <person name="Zytnicki M."/>
            <person name="Albani M.C."/>
            <person name="Kiefer C."/>
            <person name="Bergonzi S."/>
            <person name="Castaings L."/>
            <person name="Mateos J.L."/>
            <person name="Berns M.C."/>
            <person name="Bujdoso N."/>
            <person name="Piofczyk T."/>
            <person name="de Lorenzo L."/>
            <person name="Barrero-Sicilia C."/>
            <person name="Mateos I."/>
            <person name="Piednoel M."/>
            <person name="Hagmann J."/>
            <person name="Chen-Min-Tao R."/>
            <person name="Iglesias-Fernandez R."/>
            <person name="Schuster S.C."/>
            <person name="Alonso-Blanco C."/>
            <person name="Roudier F."/>
            <person name="Carbonero P."/>
            <person name="Paz-Ares J."/>
            <person name="Davis S.J."/>
            <person name="Pecinka A."/>
            <person name="Quesneville H."/>
            <person name="Colot V."/>
            <person name="Lysak M.A."/>
            <person name="Weigel D."/>
            <person name="Coupland G."/>
            <person name="Schneeberger K."/>
        </authorList>
    </citation>
    <scope>NUCLEOTIDE SEQUENCE [LARGE SCALE GENOMIC DNA]</scope>
    <source>
        <strain evidence="2">cv. Pajares</strain>
    </source>
</reference>
<dbReference type="Proteomes" id="UP000029120">
    <property type="component" value="Unassembled WGS sequence"/>
</dbReference>
<gene>
    <name evidence="1" type="ORF">AALP_AAs47184U000200</name>
</gene>
<dbReference type="AlphaFoldDB" id="A0A087FYD6"/>
<protein>
    <submittedName>
        <fullName evidence="1">Uncharacterized protein</fullName>
    </submittedName>
</protein>
<proteinExistence type="predicted"/>
<keyword evidence="2" id="KW-1185">Reference proteome</keyword>
<name>A0A087FYD6_ARAAL</name>
<dbReference type="Gramene" id="KFK22638">
    <property type="protein sequence ID" value="KFK22638"/>
    <property type="gene ID" value="AALP_AAs47184U000200"/>
</dbReference>
<evidence type="ECO:0000313" key="1">
    <source>
        <dbReference type="EMBL" id="KFK22638.1"/>
    </source>
</evidence>
<organism evidence="1 2">
    <name type="scientific">Arabis alpina</name>
    <name type="common">Alpine rock-cress</name>
    <dbReference type="NCBI Taxonomy" id="50452"/>
    <lineage>
        <taxon>Eukaryota</taxon>
        <taxon>Viridiplantae</taxon>
        <taxon>Streptophyta</taxon>
        <taxon>Embryophyta</taxon>
        <taxon>Tracheophyta</taxon>
        <taxon>Spermatophyta</taxon>
        <taxon>Magnoliopsida</taxon>
        <taxon>eudicotyledons</taxon>
        <taxon>Gunneridae</taxon>
        <taxon>Pentapetalae</taxon>
        <taxon>rosids</taxon>
        <taxon>malvids</taxon>
        <taxon>Brassicales</taxon>
        <taxon>Brassicaceae</taxon>
        <taxon>Arabideae</taxon>
        <taxon>Arabis</taxon>
    </lineage>
</organism>
<sequence>MQEKHKPFSKVLEMEDSLESGLWILQDRLRLLQS</sequence>
<evidence type="ECO:0000313" key="2">
    <source>
        <dbReference type="Proteomes" id="UP000029120"/>
    </source>
</evidence>
<accession>A0A087FYD6</accession>